<organism evidence="1 2">
    <name type="scientific">Rhizopogon vinicolor AM-OR11-026</name>
    <dbReference type="NCBI Taxonomy" id="1314800"/>
    <lineage>
        <taxon>Eukaryota</taxon>
        <taxon>Fungi</taxon>
        <taxon>Dikarya</taxon>
        <taxon>Basidiomycota</taxon>
        <taxon>Agaricomycotina</taxon>
        <taxon>Agaricomycetes</taxon>
        <taxon>Agaricomycetidae</taxon>
        <taxon>Boletales</taxon>
        <taxon>Suillineae</taxon>
        <taxon>Rhizopogonaceae</taxon>
        <taxon>Rhizopogon</taxon>
    </lineage>
</organism>
<dbReference type="EMBL" id="KV449778">
    <property type="protein sequence ID" value="OAX30914.1"/>
    <property type="molecule type" value="Genomic_DNA"/>
</dbReference>
<accession>A0A1B7ME87</accession>
<name>A0A1B7ME87_9AGAM</name>
<protein>
    <submittedName>
        <fullName evidence="1">Uncharacterized protein</fullName>
    </submittedName>
</protein>
<keyword evidence="2" id="KW-1185">Reference proteome</keyword>
<evidence type="ECO:0000313" key="1">
    <source>
        <dbReference type="EMBL" id="OAX30914.1"/>
    </source>
</evidence>
<proteinExistence type="predicted"/>
<dbReference type="AlphaFoldDB" id="A0A1B7ME87"/>
<sequence length="242" mass="26880">MRHIHTFLVRVILTAAVHRRFIKHIEKCLRMWLVLCSEQATMAILSEEKMIRISQVRRELGCHRGSHDMAYSSIDIQILGSIRMMTNHSKGRILVLARVMVRKGLSKHGADDGKGIPDDEGIAVVVWGGHKTCAYGGGCHASKEGLGALNEGRHLSRDGLGARVEELLEGVHVLGSMEDGGALAVQWVRFPIDLMVFWSGLLHSIELGHARKDWGKMFHQGVIWDHLLYLKGVPVMKSASVA</sequence>
<dbReference type="Proteomes" id="UP000092154">
    <property type="component" value="Unassembled WGS sequence"/>
</dbReference>
<gene>
    <name evidence="1" type="ORF">K503DRAFT_816816</name>
</gene>
<reference evidence="1 2" key="1">
    <citation type="submission" date="2016-06" db="EMBL/GenBank/DDBJ databases">
        <title>Comparative genomics of the ectomycorrhizal sister species Rhizopogon vinicolor and Rhizopogon vesiculosus (Basidiomycota: Boletales) reveals a divergence of the mating type B locus.</title>
        <authorList>
            <consortium name="DOE Joint Genome Institute"/>
            <person name="Mujic A.B."/>
            <person name="Kuo A."/>
            <person name="Tritt A."/>
            <person name="Lipzen A."/>
            <person name="Chen C."/>
            <person name="Johnson J."/>
            <person name="Sharma A."/>
            <person name="Barry K."/>
            <person name="Grigoriev I.V."/>
            <person name="Spatafora J.W."/>
        </authorList>
    </citation>
    <scope>NUCLEOTIDE SEQUENCE [LARGE SCALE GENOMIC DNA]</scope>
    <source>
        <strain evidence="1 2">AM-OR11-026</strain>
    </source>
</reference>
<dbReference type="InParanoid" id="A0A1B7ME87"/>
<evidence type="ECO:0000313" key="2">
    <source>
        <dbReference type="Proteomes" id="UP000092154"/>
    </source>
</evidence>